<dbReference type="InterPro" id="IPR001119">
    <property type="entry name" value="SLH_dom"/>
</dbReference>
<dbReference type="Pfam" id="PF26628">
    <property type="entry name" value="DUF8202"/>
    <property type="match status" value="1"/>
</dbReference>
<dbReference type="PROSITE" id="PS51272">
    <property type="entry name" value="SLH"/>
    <property type="match status" value="3"/>
</dbReference>
<name>A0AAJ5USH2_9BACI</name>
<dbReference type="RefSeq" id="WP_274794207.1">
    <property type="nucleotide sequence ID" value="NZ_CP113527.1"/>
</dbReference>
<feature type="domain" description="SLH" evidence="3">
    <location>
        <begin position="1814"/>
        <end position="1877"/>
    </location>
</feature>
<dbReference type="Gene3D" id="3.30.1910.20">
    <property type="entry name" value="asparaginyl-tRNA synthetase, N-terminal domain"/>
    <property type="match status" value="1"/>
</dbReference>
<dbReference type="InterPro" id="IPR011050">
    <property type="entry name" value="Pectin_lyase_fold/virulence"/>
</dbReference>
<feature type="domain" description="SLH" evidence="3">
    <location>
        <begin position="1689"/>
        <end position="1753"/>
    </location>
</feature>
<protein>
    <submittedName>
        <fullName evidence="4">S-layer homology domain-containing protein</fullName>
    </submittedName>
</protein>
<dbReference type="Gene3D" id="1.20.1270.70">
    <property type="entry name" value="Designed single chain three-helix bundle"/>
    <property type="match status" value="7"/>
</dbReference>
<dbReference type="Pfam" id="PF07554">
    <property type="entry name" value="FIVAR"/>
    <property type="match status" value="7"/>
</dbReference>
<feature type="domain" description="SLH" evidence="3">
    <location>
        <begin position="1754"/>
        <end position="1813"/>
    </location>
</feature>
<dbReference type="InterPro" id="IPR051465">
    <property type="entry name" value="Cell_Envelope_Struct_Comp"/>
</dbReference>
<dbReference type="Pfam" id="PF00395">
    <property type="entry name" value="SLH"/>
    <property type="match status" value="3"/>
</dbReference>
<accession>A0AAJ5USH2</accession>
<organism evidence="4 5">
    <name type="scientific">Lysinibacillus irui</name>
    <dbReference type="NCBI Taxonomy" id="2998077"/>
    <lineage>
        <taxon>Bacteria</taxon>
        <taxon>Bacillati</taxon>
        <taxon>Bacillota</taxon>
        <taxon>Bacilli</taxon>
        <taxon>Bacillales</taxon>
        <taxon>Bacillaceae</taxon>
        <taxon>Lysinibacillus</taxon>
    </lineage>
</organism>
<evidence type="ECO:0000259" key="3">
    <source>
        <dbReference type="PROSITE" id="PS51272"/>
    </source>
</evidence>
<feature type="region of interest" description="Disordered" evidence="2">
    <location>
        <begin position="1449"/>
        <end position="1470"/>
    </location>
</feature>
<dbReference type="KEGG" id="liu:OU989_17355"/>
<dbReference type="SUPFAM" id="SSF51126">
    <property type="entry name" value="Pectin lyase-like"/>
    <property type="match status" value="1"/>
</dbReference>
<dbReference type="Pfam" id="PF12733">
    <property type="entry name" value="Cadherin-like"/>
    <property type="match status" value="1"/>
</dbReference>
<reference evidence="4" key="1">
    <citation type="submission" date="2022-11" db="EMBL/GenBank/DDBJ databases">
        <title>Lysinibacillus irui.</title>
        <authorList>
            <person name="Akintayo S.O."/>
        </authorList>
    </citation>
    <scope>NUCLEOTIDE SEQUENCE</scope>
    <source>
        <strain evidence="4">IRB4-01</strain>
    </source>
</reference>
<dbReference type="PANTHER" id="PTHR43308:SF5">
    <property type="entry name" value="S-LAYER PROTEIN _ PEPTIDOGLYCAN ENDO-BETA-N-ACETYLGLUCOSAMINIDASE"/>
    <property type="match status" value="1"/>
</dbReference>
<evidence type="ECO:0000313" key="4">
    <source>
        <dbReference type="EMBL" id="WDV06009.1"/>
    </source>
</evidence>
<evidence type="ECO:0000256" key="1">
    <source>
        <dbReference type="ARBA" id="ARBA00022729"/>
    </source>
</evidence>
<evidence type="ECO:0000313" key="5">
    <source>
        <dbReference type="Proteomes" id="UP001219585"/>
    </source>
</evidence>
<dbReference type="InterPro" id="IPR025883">
    <property type="entry name" value="Cadherin-like_domain"/>
</dbReference>
<evidence type="ECO:0000256" key="2">
    <source>
        <dbReference type="SAM" id="MobiDB-lite"/>
    </source>
</evidence>
<dbReference type="PANTHER" id="PTHR43308">
    <property type="entry name" value="OUTER MEMBRANE PROTEIN ALPHA-RELATED"/>
    <property type="match status" value="1"/>
</dbReference>
<sequence length="1914" mass="204202">MERKQKKWWQRSLALMLSLVLVISSFLVGGMPVSYAASLDVVYVSNGGDDTTGNGSEASPYNSLHKAYQEVDNEGTIYVMDDITLKVMMVGRDKKFLNMALDKNVTITAAPGVEPADAVIRRGSGETSLIDLQLGQLTLKDIIIDGSLEGTTAAGRIINVGNAKLIIKDGAILRNNESSVVGSAIILNNSNAVVEMTGGEVTGNKDLSLDLKSRTSAILINASGATFSMSGGQITSNSGGGVDVESGGRFMLSGNAQITGNTVDVSGQATERNVILQGTTLVTLNGVFDGKAGITANSMKPGVQFGQATTEGLTGLKNLFADNIPDLIAAYGENKALVWKSKVAPGGIKNKQPVLWLKANEGLRQQAGLLTGWEDQSFEPINFTLDVPEGQEIKTPEVNTNGVNFNPSVKFKNNAVTTEHYAVSPKLIGDKEITFRSGFAVYKNPTDSAGALVGAKDQRLDGNGNIQANGVIIIGGFGNAFVTGPGISVTYDYFGTVDRTRHQLANYELAASNNHSAKIDGKVASFSRNNSFSEFKFYPVVGATNGGGSDWHGFGGDVAEIILYDQLTSADAPKIESYLAVKYGITLNGGNSDYIDTNGNPVWNADPIYKSNIAGIGRDDAEDLLQKQSQSINADKPQVAIGLGALAGTNAENTNPLTDKQYLIWGDNGKALTFTQPIEDTTEKGHAERIWKVQNTNNVGQVQIAIPADAVDADATLLVSDTETFSIKQEKTLTKIMINGVNYYAANVTLANGQYFTFASPAPKLASAELEQAQAGGNQISLTFDKDIASSISGIGFTITVGGENIKNATFKVDPTDAKKVIISLPVDKDLTGKEVTIKYDGLGNLKGTNGVPVSDFEESIVNKTALQAKVAEEGTLTESAYTPSSWTEYQAKLTEAKAVLAKPDATQAEVDAALAALTKAQNDLVPVSEVDKTALQAKVAEEGTLTESAYTPSSWAEYQAKLTEAKAILAKPDATQAEVDAALAALTKAQNDLVPVSEVDKTDLQAKVAEEGTLTESAYTPSSWAEYQAKLTEAKAILAKPDATQAEVDAALAALTKAQNDLVPVSEVDKTDLQAKVAEEGTLTEVDYTPASWTEYQAKLTEAKEVLAKQDATQAEVDAALAALTKAQSDLVPSVPGVDKTALQAKVAEEGTLTEVNYTPASWTEYQAKLTEAKEVLAKQDATQAEVDAALAALTKAQNDLVPSVPGVDKTALQAKVAEEGTLTEVNYTPASWTEYQAKLTEAKEVLAKPDATQAEVNAALAALTKAQNDLVPVSEVDKTALQAKVTEEGTLTEVNYTPTSWTEYQAKLTEAKAILAKPDATQAEVDAALAALTKAQNALTKNPLPQAPGLGSLIPSQGTLSPSFSSEVTDYTMNVDYATSQLSFLATPIIPGASVTTTVNGQLGTLEQIPLQVGENIIVITVADGNGNVKHYTIKVYREAYTGGGNSGGGGTWTPDPTPPVTPTPSETKTKIQVELEIDGDNPLEKTTVEIERTKHANGDVTDFVNLTPAQALEAVEKAKQIGNSIARIVIPDVKDEVDQVTVEVPKQSLQTLRDNGLSLEISTENGHIAIPHSSMEGIDDNFYFRLVPVKKESERQAIEERAKAEQVVRETLESDDVHVVARPMTIETNMPSRPVQVTLPLKGVNVPTVAAERQAFLDQLAVFIEHSDGEKKVVFPEVVTMAKGELGLRFTVEKFSTFTIIQFEKPEVSEHEAYIKGFPNGTFGPDKNVTRAQIAIMMARILGYTEGQAVHKAPFKDVAKDHSAAGAIAFVKEQGIMNGDQYGNFHANANITRAEMAAVVANYKQLSVEEGVPITFKDTKGHWAQWIIEANRASGIINGLEDGSFAPNAALTRAQAVVMMNRMFERGPLQGVAKPSFPDVKATHWAFKEIEEAANSHKYFIDEDGKEQLSK</sequence>
<dbReference type="InterPro" id="IPR058515">
    <property type="entry name" value="DUF8202"/>
</dbReference>
<keyword evidence="1" id="KW-0732">Signal</keyword>
<dbReference type="EMBL" id="CP113527">
    <property type="protein sequence ID" value="WDV06009.1"/>
    <property type="molecule type" value="Genomic_DNA"/>
</dbReference>
<dbReference type="Proteomes" id="UP001219585">
    <property type="component" value="Chromosome"/>
</dbReference>
<gene>
    <name evidence="4" type="ORF">OU989_17355</name>
</gene>
<proteinExistence type="predicted"/>